<feature type="compositionally biased region" description="Acidic residues" evidence="1">
    <location>
        <begin position="25"/>
        <end position="34"/>
    </location>
</feature>
<keyword evidence="2" id="KW-0732">Signal</keyword>
<organism evidence="3 4">
    <name type="scientific">Saccharospirillum mangrovi</name>
    <dbReference type="NCBI Taxonomy" id="2161747"/>
    <lineage>
        <taxon>Bacteria</taxon>
        <taxon>Pseudomonadati</taxon>
        <taxon>Pseudomonadota</taxon>
        <taxon>Gammaproteobacteria</taxon>
        <taxon>Oceanospirillales</taxon>
        <taxon>Saccharospirillaceae</taxon>
        <taxon>Saccharospirillum</taxon>
    </lineage>
</organism>
<feature type="compositionally biased region" description="Low complexity" evidence="1">
    <location>
        <begin position="35"/>
        <end position="50"/>
    </location>
</feature>
<dbReference type="RefSeq" id="WP_380694213.1">
    <property type="nucleotide sequence ID" value="NZ_JBHRYR010000002.1"/>
</dbReference>
<dbReference type="PROSITE" id="PS51257">
    <property type="entry name" value="PROKAR_LIPOPROTEIN"/>
    <property type="match status" value="1"/>
</dbReference>
<keyword evidence="4" id="KW-1185">Reference proteome</keyword>
<feature type="chain" id="PRO_5046634403" evidence="2">
    <location>
        <begin position="25"/>
        <end position="570"/>
    </location>
</feature>
<evidence type="ECO:0000313" key="4">
    <source>
        <dbReference type="Proteomes" id="UP001595617"/>
    </source>
</evidence>
<comment type="caution">
    <text evidence="3">The sequence shown here is derived from an EMBL/GenBank/DDBJ whole genome shotgun (WGS) entry which is preliminary data.</text>
</comment>
<evidence type="ECO:0000256" key="2">
    <source>
        <dbReference type="SAM" id="SignalP"/>
    </source>
</evidence>
<evidence type="ECO:0000313" key="3">
    <source>
        <dbReference type="EMBL" id="MFC3852257.1"/>
    </source>
</evidence>
<accession>A0ABV7ZXX0</accession>
<dbReference type="Proteomes" id="UP001595617">
    <property type="component" value="Unassembled WGS sequence"/>
</dbReference>
<sequence>MKSRLYWLLLPLLMFALAGCNEEAADDSSEDNTEQNDSSNNTSNNNTNDNDSTDDDSTNDDATAAGALPGDINFTPLGGFNGIYVRVSGAGVTDTNYVLRDARGGNSISNGANNNSHRSIRFSLANTSNSKVLNYYTEATADQLPGAFTGTTRVNSVIVQVPWTFGPGTFQCSDNTIFQINNVNAESCTIEVSHITRSGGVAGRVVTASFASPVAYTVTDTPFKVYQHKGTAGEPTDLARRGFASLYIDADQNTFEFPGNQHFILNNNPVGGASSVGVSPIDGTDYFDGNADDTIRMNFVTGISAGVASSTCSGSTRRIELHVGRYQHKMMYTTNRTGGSCTFTRQQIHGGFYVTAYEATLIAPSNEGVPNDQTELKISGQYATYMLSNEDLGAGNSGNEGALGDKTLAIEMLVVDGNNLFTEDHKYVFDHEDNDQTVARSESEGFFSIYSSRKYRQAQNLILEIENIPTTPATYSCNTTYTGAGGSSTEKRPHASLSASQGFEYATSTGFGDSITAITGASCSVVVTGVTDSSITGTYTATVAVTNDDFRNYLADDGTVSISGAFRLAR</sequence>
<reference evidence="4" key="1">
    <citation type="journal article" date="2019" name="Int. J. Syst. Evol. Microbiol.">
        <title>The Global Catalogue of Microorganisms (GCM) 10K type strain sequencing project: providing services to taxonomists for standard genome sequencing and annotation.</title>
        <authorList>
            <consortium name="The Broad Institute Genomics Platform"/>
            <consortium name="The Broad Institute Genome Sequencing Center for Infectious Disease"/>
            <person name="Wu L."/>
            <person name="Ma J."/>
        </authorList>
    </citation>
    <scope>NUCLEOTIDE SEQUENCE [LARGE SCALE GENOMIC DNA]</scope>
    <source>
        <strain evidence="4">IBRC 10765</strain>
    </source>
</reference>
<feature type="region of interest" description="Disordered" evidence="1">
    <location>
        <begin position="25"/>
        <end position="68"/>
    </location>
</feature>
<evidence type="ECO:0000256" key="1">
    <source>
        <dbReference type="SAM" id="MobiDB-lite"/>
    </source>
</evidence>
<gene>
    <name evidence="3" type="ORF">ACFOOG_05350</name>
</gene>
<proteinExistence type="predicted"/>
<name>A0ABV7ZXX0_9GAMM</name>
<protein>
    <submittedName>
        <fullName evidence="3">Uncharacterized protein</fullName>
    </submittedName>
</protein>
<feature type="signal peptide" evidence="2">
    <location>
        <begin position="1"/>
        <end position="24"/>
    </location>
</feature>
<dbReference type="EMBL" id="JBHRYR010000002">
    <property type="protein sequence ID" value="MFC3852257.1"/>
    <property type="molecule type" value="Genomic_DNA"/>
</dbReference>